<accession>A0ABW2G198</accession>
<sequence length="121" mass="13076">MITELAVERVEFTCGQCWHHWTVDYDVQHYRDDDGADWELFSHDGIGAASPYTADGGAPCPGCGRHWVGHLAARRLVPPAPGGAATPRHRITDLAGHRPERHDAPLLSGSTAPRPAAGPRP</sequence>
<dbReference type="EMBL" id="JBHTAJ010000063">
    <property type="protein sequence ID" value="MFC7183234.1"/>
    <property type="molecule type" value="Genomic_DNA"/>
</dbReference>
<feature type="region of interest" description="Disordered" evidence="1">
    <location>
        <begin position="78"/>
        <end position="121"/>
    </location>
</feature>
<comment type="caution">
    <text evidence="2">The sequence shown here is derived from an EMBL/GenBank/DDBJ whole genome shotgun (WGS) entry which is preliminary data.</text>
</comment>
<name>A0ABW2G198_9ACTN</name>
<evidence type="ECO:0000313" key="2">
    <source>
        <dbReference type="EMBL" id="MFC7183234.1"/>
    </source>
</evidence>
<evidence type="ECO:0000256" key="1">
    <source>
        <dbReference type="SAM" id="MobiDB-lite"/>
    </source>
</evidence>
<evidence type="ECO:0000313" key="3">
    <source>
        <dbReference type="Proteomes" id="UP001596435"/>
    </source>
</evidence>
<gene>
    <name evidence="2" type="ORF">ACFQMG_27180</name>
</gene>
<organism evidence="2 3">
    <name type="scientific">Kitasatospora paranensis</name>
    <dbReference type="NCBI Taxonomy" id="258053"/>
    <lineage>
        <taxon>Bacteria</taxon>
        <taxon>Bacillati</taxon>
        <taxon>Actinomycetota</taxon>
        <taxon>Actinomycetes</taxon>
        <taxon>Kitasatosporales</taxon>
        <taxon>Streptomycetaceae</taxon>
        <taxon>Kitasatospora</taxon>
    </lineage>
</organism>
<dbReference type="RefSeq" id="WP_380232260.1">
    <property type="nucleotide sequence ID" value="NZ_JBHSVH010000002.1"/>
</dbReference>
<feature type="compositionally biased region" description="Basic and acidic residues" evidence="1">
    <location>
        <begin position="90"/>
        <end position="104"/>
    </location>
</feature>
<dbReference type="Proteomes" id="UP001596435">
    <property type="component" value="Unassembled WGS sequence"/>
</dbReference>
<reference evidence="3" key="1">
    <citation type="journal article" date="2019" name="Int. J. Syst. Evol. Microbiol.">
        <title>The Global Catalogue of Microorganisms (GCM) 10K type strain sequencing project: providing services to taxonomists for standard genome sequencing and annotation.</title>
        <authorList>
            <consortium name="The Broad Institute Genomics Platform"/>
            <consortium name="The Broad Institute Genome Sequencing Center for Infectious Disease"/>
            <person name="Wu L."/>
            <person name="Ma J."/>
        </authorList>
    </citation>
    <scope>NUCLEOTIDE SEQUENCE [LARGE SCALE GENOMIC DNA]</scope>
    <source>
        <strain evidence="3">CGMCC 1.12859</strain>
    </source>
</reference>
<proteinExistence type="predicted"/>
<protein>
    <submittedName>
        <fullName evidence="2">Uncharacterized protein</fullName>
    </submittedName>
</protein>
<keyword evidence="3" id="KW-1185">Reference proteome</keyword>